<evidence type="ECO:0000313" key="1">
    <source>
        <dbReference type="EMBL" id="PIC36346.1"/>
    </source>
</evidence>
<sequence length="74" mass="8567">MLEAVIDKFRSAVPIEIFSGLNSNRKILKQQKSFFRLRDVSKDDVSKVRRFASATFRKCDVSHETNSKNLYLSV</sequence>
<accession>A0A2G5UAP8</accession>
<comment type="caution">
    <text evidence="1">The sequence shown here is derived from an EMBL/GenBank/DDBJ whole genome shotgun (WGS) entry which is preliminary data.</text>
</comment>
<gene>
    <name evidence="1" type="primary">Cnig_chr_IV.g15383</name>
    <name evidence="1" type="ORF">B9Z55_015383</name>
</gene>
<dbReference type="EMBL" id="PDUG01000004">
    <property type="protein sequence ID" value="PIC36346.1"/>
    <property type="molecule type" value="Genomic_DNA"/>
</dbReference>
<dbReference type="AlphaFoldDB" id="A0A2G5UAP8"/>
<evidence type="ECO:0000313" key="2">
    <source>
        <dbReference type="Proteomes" id="UP000230233"/>
    </source>
</evidence>
<dbReference type="Proteomes" id="UP000230233">
    <property type="component" value="Chromosome IV"/>
</dbReference>
<organism evidence="1 2">
    <name type="scientific">Caenorhabditis nigoni</name>
    <dbReference type="NCBI Taxonomy" id="1611254"/>
    <lineage>
        <taxon>Eukaryota</taxon>
        <taxon>Metazoa</taxon>
        <taxon>Ecdysozoa</taxon>
        <taxon>Nematoda</taxon>
        <taxon>Chromadorea</taxon>
        <taxon>Rhabditida</taxon>
        <taxon>Rhabditina</taxon>
        <taxon>Rhabditomorpha</taxon>
        <taxon>Rhabditoidea</taxon>
        <taxon>Rhabditidae</taxon>
        <taxon>Peloderinae</taxon>
        <taxon>Caenorhabditis</taxon>
    </lineage>
</organism>
<proteinExistence type="predicted"/>
<keyword evidence="2" id="KW-1185">Reference proteome</keyword>
<name>A0A2G5UAP8_9PELO</name>
<protein>
    <submittedName>
        <fullName evidence="1">Uncharacterized protein</fullName>
    </submittedName>
</protein>
<reference evidence="2" key="1">
    <citation type="submission" date="2017-10" db="EMBL/GenBank/DDBJ databases">
        <title>Rapid genome shrinkage in a self-fertile nematode reveals novel sperm competition proteins.</title>
        <authorList>
            <person name="Yin D."/>
            <person name="Schwarz E.M."/>
            <person name="Thomas C.G."/>
            <person name="Felde R.L."/>
            <person name="Korf I.F."/>
            <person name="Cutter A.D."/>
            <person name="Schartner C.M."/>
            <person name="Ralston E.J."/>
            <person name="Meyer B.J."/>
            <person name="Haag E.S."/>
        </authorList>
    </citation>
    <scope>NUCLEOTIDE SEQUENCE [LARGE SCALE GENOMIC DNA]</scope>
    <source>
        <strain evidence="2">JU1422</strain>
    </source>
</reference>